<organism evidence="1 2">
    <name type="scientific">Nitrospina gracilis (strain 3/211)</name>
    <dbReference type="NCBI Taxonomy" id="1266370"/>
    <lineage>
        <taxon>Bacteria</taxon>
        <taxon>Pseudomonadati</taxon>
        <taxon>Nitrospinota/Tectimicrobiota group</taxon>
        <taxon>Nitrospinota</taxon>
        <taxon>Nitrospinia</taxon>
        <taxon>Nitrospinales</taxon>
        <taxon>Nitrospinaceae</taxon>
        <taxon>Nitrospina</taxon>
    </lineage>
</organism>
<dbReference type="HOGENOM" id="CLU_3219176_0_0_0"/>
<dbReference type="EMBL" id="CAQJ01000067">
    <property type="protein sequence ID" value="CCQ91223.1"/>
    <property type="molecule type" value="Genomic_DNA"/>
</dbReference>
<accession>M1ZCW5</accession>
<dbReference type="Proteomes" id="UP000011704">
    <property type="component" value="Unassembled WGS sequence"/>
</dbReference>
<reference evidence="1 2" key="1">
    <citation type="journal article" date="2013" name="Front. Microbiol.">
        <title>The genome of Nitrospina gracilis illuminates the metabolism and evolution of the major marine nitrite oxidizer.</title>
        <authorList>
            <person name="Luecker S."/>
            <person name="Nowka B."/>
            <person name="Rattei T."/>
            <person name="Spieck E."/>
            <person name="and Daims H."/>
        </authorList>
    </citation>
    <scope>NUCLEOTIDE SEQUENCE [LARGE SCALE GENOMIC DNA]</scope>
    <source>
        <strain evidence="1 2">3/211</strain>
    </source>
</reference>
<protein>
    <submittedName>
        <fullName evidence="1">Uncharacterized protein</fullName>
    </submittedName>
</protein>
<proteinExistence type="predicted"/>
<evidence type="ECO:0000313" key="1">
    <source>
        <dbReference type="EMBL" id="CCQ91223.1"/>
    </source>
</evidence>
<gene>
    <name evidence="1" type="ORF">NITGR_600008</name>
</gene>
<dbReference type="InParanoid" id="M1ZCW5"/>
<comment type="caution">
    <text evidence="1">The sequence shown here is derived from an EMBL/GenBank/DDBJ whole genome shotgun (WGS) entry which is preliminary data.</text>
</comment>
<name>M1ZCW5_NITG3</name>
<dbReference type="STRING" id="1266370.NITGR_600008"/>
<keyword evidence="2" id="KW-1185">Reference proteome</keyword>
<dbReference type="AlphaFoldDB" id="M1ZCW5"/>
<sequence>MPLAPSLPPNPLEEKAKALILYRVKSNSLPFTTREKCFKNRHPA</sequence>
<evidence type="ECO:0000313" key="2">
    <source>
        <dbReference type="Proteomes" id="UP000011704"/>
    </source>
</evidence>